<feature type="compositionally biased region" description="Basic and acidic residues" evidence="1">
    <location>
        <begin position="7"/>
        <end position="17"/>
    </location>
</feature>
<name>A0A072TRP8_MEDTR</name>
<evidence type="ECO:0000313" key="3">
    <source>
        <dbReference type="EnsemblPlants" id="KEH16235"/>
    </source>
</evidence>
<organism evidence="2 4">
    <name type="scientific">Medicago truncatula</name>
    <name type="common">Barrel medic</name>
    <name type="synonym">Medicago tribuloides</name>
    <dbReference type="NCBI Taxonomy" id="3880"/>
    <lineage>
        <taxon>Eukaryota</taxon>
        <taxon>Viridiplantae</taxon>
        <taxon>Streptophyta</taxon>
        <taxon>Embryophyta</taxon>
        <taxon>Tracheophyta</taxon>
        <taxon>Spermatophyta</taxon>
        <taxon>Magnoliopsida</taxon>
        <taxon>eudicotyledons</taxon>
        <taxon>Gunneridae</taxon>
        <taxon>Pentapetalae</taxon>
        <taxon>rosids</taxon>
        <taxon>fabids</taxon>
        <taxon>Fabales</taxon>
        <taxon>Fabaceae</taxon>
        <taxon>Papilionoideae</taxon>
        <taxon>50 kb inversion clade</taxon>
        <taxon>NPAAA clade</taxon>
        <taxon>Hologalegina</taxon>
        <taxon>IRL clade</taxon>
        <taxon>Trifolieae</taxon>
        <taxon>Medicago</taxon>
    </lineage>
</organism>
<gene>
    <name evidence="2" type="ORF">MTR_0268s0070</name>
</gene>
<feature type="region of interest" description="Disordered" evidence="1">
    <location>
        <begin position="1"/>
        <end position="54"/>
    </location>
</feature>
<dbReference type="Proteomes" id="UP000002051">
    <property type="component" value="Unassembled WGS sequence"/>
</dbReference>
<protein>
    <submittedName>
        <fullName evidence="2 3">Uncharacterized protein</fullName>
    </submittedName>
</protein>
<dbReference type="EnsemblPlants" id="KEH16235">
    <property type="protein sequence ID" value="KEH16235"/>
    <property type="gene ID" value="MTR_0268s0070"/>
</dbReference>
<reference evidence="3" key="3">
    <citation type="submission" date="2015-06" db="UniProtKB">
        <authorList>
            <consortium name="EnsemblPlants"/>
        </authorList>
    </citation>
    <scope>IDENTIFICATION</scope>
    <source>
        <strain evidence="3">cv. Jemalong A17</strain>
    </source>
</reference>
<dbReference type="HOGENOM" id="CLU_3053466_0_0_1"/>
<reference evidence="2 4" key="2">
    <citation type="journal article" date="2014" name="BMC Genomics">
        <title>An improved genome release (version Mt4.0) for the model legume Medicago truncatula.</title>
        <authorList>
            <person name="Tang H."/>
            <person name="Krishnakumar V."/>
            <person name="Bidwell S."/>
            <person name="Rosen B."/>
            <person name="Chan A."/>
            <person name="Zhou S."/>
            <person name="Gentzbittel L."/>
            <person name="Childs K.L."/>
            <person name="Yandell M."/>
            <person name="Gundlach H."/>
            <person name="Mayer K.F."/>
            <person name="Schwartz D.C."/>
            <person name="Town C.D."/>
        </authorList>
    </citation>
    <scope>GENOME REANNOTATION</scope>
    <source>
        <strain evidence="2">A17</strain>
        <strain evidence="3 4">cv. Jemalong A17</strain>
    </source>
</reference>
<dbReference type="AlphaFoldDB" id="A0A072TRP8"/>
<evidence type="ECO:0000256" key="1">
    <source>
        <dbReference type="SAM" id="MobiDB-lite"/>
    </source>
</evidence>
<evidence type="ECO:0000313" key="4">
    <source>
        <dbReference type="Proteomes" id="UP000002051"/>
    </source>
</evidence>
<keyword evidence="4" id="KW-1185">Reference proteome</keyword>
<evidence type="ECO:0000313" key="2">
    <source>
        <dbReference type="EMBL" id="KEH16235.1"/>
    </source>
</evidence>
<sequence length="54" mass="6202">MVTETEQQQKEQEKEQPVTENGFHSAAAAEPPKQDREMLTSALEKSKKEILSWE</sequence>
<feature type="compositionally biased region" description="Basic and acidic residues" evidence="1">
    <location>
        <begin position="32"/>
        <end position="54"/>
    </location>
</feature>
<dbReference type="EMBL" id="KL402993">
    <property type="protein sequence ID" value="KEH16235.1"/>
    <property type="molecule type" value="Genomic_DNA"/>
</dbReference>
<proteinExistence type="predicted"/>
<accession>A0A072TRP8</accession>
<reference evidence="2 4" key="1">
    <citation type="journal article" date="2011" name="Nature">
        <title>The Medicago genome provides insight into the evolution of rhizobial symbioses.</title>
        <authorList>
            <person name="Young N.D."/>
            <person name="Debelle F."/>
            <person name="Oldroyd G.E."/>
            <person name="Geurts R."/>
            <person name="Cannon S.B."/>
            <person name="Udvardi M.K."/>
            <person name="Benedito V.A."/>
            <person name="Mayer K.F."/>
            <person name="Gouzy J."/>
            <person name="Schoof H."/>
            <person name="Van de Peer Y."/>
            <person name="Proost S."/>
            <person name="Cook D.R."/>
            <person name="Meyers B.C."/>
            <person name="Spannagl M."/>
            <person name="Cheung F."/>
            <person name="De Mita S."/>
            <person name="Krishnakumar V."/>
            <person name="Gundlach H."/>
            <person name="Zhou S."/>
            <person name="Mudge J."/>
            <person name="Bharti A.K."/>
            <person name="Murray J.D."/>
            <person name="Naoumkina M.A."/>
            <person name="Rosen B."/>
            <person name="Silverstein K.A."/>
            <person name="Tang H."/>
            <person name="Rombauts S."/>
            <person name="Zhao P.X."/>
            <person name="Zhou P."/>
            <person name="Barbe V."/>
            <person name="Bardou P."/>
            <person name="Bechner M."/>
            <person name="Bellec A."/>
            <person name="Berger A."/>
            <person name="Berges H."/>
            <person name="Bidwell S."/>
            <person name="Bisseling T."/>
            <person name="Choisne N."/>
            <person name="Couloux A."/>
            <person name="Denny R."/>
            <person name="Deshpande S."/>
            <person name="Dai X."/>
            <person name="Doyle J.J."/>
            <person name="Dudez A.M."/>
            <person name="Farmer A.D."/>
            <person name="Fouteau S."/>
            <person name="Franken C."/>
            <person name="Gibelin C."/>
            <person name="Gish J."/>
            <person name="Goldstein S."/>
            <person name="Gonzalez A.J."/>
            <person name="Green P.J."/>
            <person name="Hallab A."/>
            <person name="Hartog M."/>
            <person name="Hua A."/>
            <person name="Humphray S.J."/>
            <person name="Jeong D.H."/>
            <person name="Jing Y."/>
            <person name="Jocker A."/>
            <person name="Kenton S.M."/>
            <person name="Kim D.J."/>
            <person name="Klee K."/>
            <person name="Lai H."/>
            <person name="Lang C."/>
            <person name="Lin S."/>
            <person name="Macmil S.L."/>
            <person name="Magdelenat G."/>
            <person name="Matthews L."/>
            <person name="McCorrison J."/>
            <person name="Monaghan E.L."/>
            <person name="Mun J.H."/>
            <person name="Najar F.Z."/>
            <person name="Nicholson C."/>
            <person name="Noirot C."/>
            <person name="O'Bleness M."/>
            <person name="Paule C.R."/>
            <person name="Poulain J."/>
            <person name="Prion F."/>
            <person name="Qin B."/>
            <person name="Qu C."/>
            <person name="Retzel E.F."/>
            <person name="Riddle C."/>
            <person name="Sallet E."/>
            <person name="Samain S."/>
            <person name="Samson N."/>
            <person name="Sanders I."/>
            <person name="Saurat O."/>
            <person name="Scarpelli C."/>
            <person name="Schiex T."/>
            <person name="Segurens B."/>
            <person name="Severin A.J."/>
            <person name="Sherrier D.J."/>
            <person name="Shi R."/>
            <person name="Sims S."/>
            <person name="Singer S.R."/>
            <person name="Sinharoy S."/>
            <person name="Sterck L."/>
            <person name="Viollet A."/>
            <person name="Wang B.B."/>
            <person name="Wang K."/>
            <person name="Wang M."/>
            <person name="Wang X."/>
            <person name="Warfsmann J."/>
            <person name="Weissenbach J."/>
            <person name="White D.D."/>
            <person name="White J.D."/>
            <person name="Wiley G.B."/>
            <person name="Wincker P."/>
            <person name="Xing Y."/>
            <person name="Yang L."/>
            <person name="Yao Z."/>
            <person name="Ying F."/>
            <person name="Zhai J."/>
            <person name="Zhou L."/>
            <person name="Zuber A."/>
            <person name="Denarie J."/>
            <person name="Dixon R.A."/>
            <person name="May G.D."/>
            <person name="Schwartz D.C."/>
            <person name="Rogers J."/>
            <person name="Quetier F."/>
            <person name="Town C.D."/>
            <person name="Roe B.A."/>
        </authorList>
    </citation>
    <scope>NUCLEOTIDE SEQUENCE [LARGE SCALE GENOMIC DNA]</scope>
    <source>
        <strain evidence="2">A17</strain>
        <strain evidence="3 4">cv. Jemalong A17</strain>
    </source>
</reference>